<evidence type="ECO:0000313" key="8">
    <source>
        <dbReference type="EMBL" id="ABD89124.1"/>
    </source>
</evidence>
<dbReference type="Pfam" id="PF25876">
    <property type="entry name" value="HH_MFP_RND"/>
    <property type="match status" value="1"/>
</dbReference>
<accession>Q210R2</accession>
<dbReference type="Pfam" id="PF25917">
    <property type="entry name" value="BSH_RND"/>
    <property type="match status" value="1"/>
</dbReference>
<feature type="domain" description="Multidrug resistance protein MdtA-like beta-barrel" evidence="6">
    <location>
        <begin position="185"/>
        <end position="253"/>
    </location>
</feature>
<dbReference type="HOGENOM" id="CLU_018816_2_1_5"/>
<evidence type="ECO:0000259" key="5">
    <source>
        <dbReference type="Pfam" id="PF25917"/>
    </source>
</evidence>
<feature type="domain" description="Multidrug resistance protein MdtA-like alpha-helical hairpin" evidence="4">
    <location>
        <begin position="81"/>
        <end position="149"/>
    </location>
</feature>
<dbReference type="GO" id="GO:0022857">
    <property type="term" value="F:transmembrane transporter activity"/>
    <property type="evidence" value="ECO:0007669"/>
    <property type="project" value="InterPro"/>
</dbReference>
<dbReference type="InterPro" id="IPR058625">
    <property type="entry name" value="MdtA-like_BSH"/>
</dbReference>
<dbReference type="Gene3D" id="1.10.287.470">
    <property type="entry name" value="Helix hairpin bin"/>
    <property type="match status" value="1"/>
</dbReference>
<dbReference type="Gene3D" id="2.40.50.100">
    <property type="match status" value="1"/>
</dbReference>
<dbReference type="GO" id="GO:0005886">
    <property type="term" value="C:plasma membrane"/>
    <property type="evidence" value="ECO:0007669"/>
    <property type="project" value="TreeGrafter"/>
</dbReference>
<keyword evidence="2" id="KW-0175">Coiled coil</keyword>
<dbReference type="Pfam" id="PF25989">
    <property type="entry name" value="YknX_C"/>
    <property type="match status" value="1"/>
</dbReference>
<dbReference type="KEGG" id="rpc:RPC_3586"/>
<dbReference type="NCBIfam" id="TIGR01730">
    <property type="entry name" value="RND_mfp"/>
    <property type="match status" value="1"/>
</dbReference>
<evidence type="ECO:0000259" key="4">
    <source>
        <dbReference type="Pfam" id="PF25876"/>
    </source>
</evidence>
<dbReference type="EMBL" id="CP000301">
    <property type="protein sequence ID" value="ABD89124.1"/>
    <property type="molecule type" value="Genomic_DNA"/>
</dbReference>
<feature type="domain" description="YknX-like C-terminal permuted SH3-like" evidence="7">
    <location>
        <begin position="285"/>
        <end position="347"/>
    </location>
</feature>
<organism evidence="8">
    <name type="scientific">Rhodopseudomonas palustris (strain BisB18)</name>
    <dbReference type="NCBI Taxonomy" id="316056"/>
    <lineage>
        <taxon>Bacteria</taxon>
        <taxon>Pseudomonadati</taxon>
        <taxon>Pseudomonadota</taxon>
        <taxon>Alphaproteobacteria</taxon>
        <taxon>Hyphomicrobiales</taxon>
        <taxon>Nitrobacteraceae</taxon>
        <taxon>Rhodopseudomonas</taxon>
    </lineage>
</organism>
<dbReference type="AlphaFoldDB" id="Q210R2"/>
<feature type="region of interest" description="Disordered" evidence="3">
    <location>
        <begin position="346"/>
        <end position="369"/>
    </location>
</feature>
<reference evidence="8" key="1">
    <citation type="submission" date="2006-03" db="EMBL/GenBank/DDBJ databases">
        <title>Complete sequence of Rhodopseudomonas palustris BisB18.</title>
        <authorList>
            <consortium name="US DOE Joint Genome Institute"/>
            <person name="Copeland A."/>
            <person name="Lucas S."/>
            <person name="Lapidus A."/>
            <person name="Barry K."/>
            <person name="Detter J.C."/>
            <person name="Glavina del Rio T."/>
            <person name="Hammon N."/>
            <person name="Israni S."/>
            <person name="Dalin E."/>
            <person name="Tice H."/>
            <person name="Pitluck S."/>
            <person name="Chain P."/>
            <person name="Malfatti S."/>
            <person name="Shin M."/>
            <person name="Vergez L."/>
            <person name="Schmutz J."/>
            <person name="Larimer F."/>
            <person name="Land M."/>
            <person name="Hauser L."/>
            <person name="Pelletier D.A."/>
            <person name="Kyrpides N."/>
            <person name="Anderson I."/>
            <person name="Oda Y."/>
            <person name="Harwood C.S."/>
            <person name="Richardson P."/>
        </authorList>
    </citation>
    <scope>NUCLEOTIDE SEQUENCE [LARGE SCALE GENOMIC DNA]</scope>
    <source>
        <strain evidence="8">BisB18</strain>
    </source>
</reference>
<dbReference type="InterPro" id="IPR058637">
    <property type="entry name" value="YknX-like_C"/>
</dbReference>
<dbReference type="STRING" id="316056.RPC_3586"/>
<feature type="domain" description="Multidrug resistance protein MdtA-like barrel-sandwich hybrid" evidence="5">
    <location>
        <begin position="40"/>
        <end position="171"/>
    </location>
</feature>
<evidence type="ECO:0000256" key="3">
    <source>
        <dbReference type="SAM" id="MobiDB-lite"/>
    </source>
</evidence>
<proteinExistence type="inferred from homology"/>
<dbReference type="GO" id="GO:0046677">
    <property type="term" value="P:response to antibiotic"/>
    <property type="evidence" value="ECO:0007669"/>
    <property type="project" value="TreeGrafter"/>
</dbReference>
<dbReference type="Pfam" id="PF25944">
    <property type="entry name" value="Beta-barrel_RND"/>
    <property type="match status" value="1"/>
</dbReference>
<evidence type="ECO:0000256" key="2">
    <source>
        <dbReference type="SAM" id="Coils"/>
    </source>
</evidence>
<dbReference type="GO" id="GO:0030313">
    <property type="term" value="C:cell envelope"/>
    <property type="evidence" value="ECO:0007669"/>
    <property type="project" value="UniProtKB-SubCell"/>
</dbReference>
<gene>
    <name evidence="8" type="ordered locus">RPC_3586</name>
</gene>
<dbReference type="InterPro" id="IPR058626">
    <property type="entry name" value="MdtA-like_b-barrel"/>
</dbReference>
<sequence length="369" mass="39327">MVASAQMGPSGPPAVGVAPAALRPVAQKEQITGRVEAAERVEIVARVSGFLEQRLFTEGAEVKAGQLLYRLERGSYEAAVETAHAAIDQAKAQLENAGITLARSQKLLEGPAGMQSSVDTARANKLTAAGQLRAAEAQLRQAEINLDYTEIRSPIDGRIGRAVTKVGNLVGPTSGPLTTIVSQDPMYVVFPVATRRVMTLRSKLIKDGFAALKVRLRLPDGRLYDRDGEVTFIDINVAQDTDTILLRATIPNPPLGEQKDGQFPRELINGALVTVLLEDAEPVQVVAVPRQAVLSDQRGSYAYVIDAGNVARRRDLQLGPSTPEWASVEQGLSAGEQVVVEGVQRVRADTPVKPDPVSSGDAGAHQNPG</sequence>
<name>Q210R2_RHOPB</name>
<dbReference type="Gene3D" id="2.40.30.170">
    <property type="match status" value="1"/>
</dbReference>
<evidence type="ECO:0000256" key="1">
    <source>
        <dbReference type="ARBA" id="ARBA00009477"/>
    </source>
</evidence>
<evidence type="ECO:0000259" key="7">
    <source>
        <dbReference type="Pfam" id="PF25989"/>
    </source>
</evidence>
<evidence type="ECO:0000259" key="6">
    <source>
        <dbReference type="Pfam" id="PF25944"/>
    </source>
</evidence>
<feature type="coiled-coil region" evidence="2">
    <location>
        <begin position="87"/>
        <end position="152"/>
    </location>
</feature>
<dbReference type="eggNOG" id="COG0845">
    <property type="taxonomic scope" value="Bacteria"/>
</dbReference>
<comment type="similarity">
    <text evidence="1">Belongs to the membrane fusion protein (MFP) (TC 8.A.1) family.</text>
</comment>
<dbReference type="InterPro" id="IPR006143">
    <property type="entry name" value="RND_pump_MFP"/>
</dbReference>
<protein>
    <submittedName>
        <fullName evidence="8">Secretion protein HlyD</fullName>
    </submittedName>
</protein>
<dbReference type="SUPFAM" id="SSF111369">
    <property type="entry name" value="HlyD-like secretion proteins"/>
    <property type="match status" value="1"/>
</dbReference>
<dbReference type="PANTHER" id="PTHR30158:SF3">
    <property type="entry name" value="MULTIDRUG EFFLUX PUMP SUBUNIT ACRA-RELATED"/>
    <property type="match status" value="1"/>
</dbReference>
<dbReference type="InterPro" id="IPR058624">
    <property type="entry name" value="MdtA-like_HH"/>
</dbReference>
<dbReference type="Gene3D" id="2.40.420.20">
    <property type="match status" value="1"/>
</dbReference>
<dbReference type="PANTHER" id="PTHR30158">
    <property type="entry name" value="ACRA/E-RELATED COMPONENT OF DRUG EFFLUX TRANSPORTER"/>
    <property type="match status" value="1"/>
</dbReference>